<organism evidence="4 5">
    <name type="scientific">Rubrobacter xylanophilus</name>
    <dbReference type="NCBI Taxonomy" id="49319"/>
    <lineage>
        <taxon>Bacteria</taxon>
        <taxon>Bacillati</taxon>
        <taxon>Actinomycetota</taxon>
        <taxon>Rubrobacteria</taxon>
        <taxon>Rubrobacterales</taxon>
        <taxon>Rubrobacteraceae</taxon>
        <taxon>Rubrobacter</taxon>
    </lineage>
</organism>
<evidence type="ECO:0000313" key="4">
    <source>
        <dbReference type="EMBL" id="BBL81194.1"/>
    </source>
</evidence>
<protein>
    <submittedName>
        <fullName evidence="4">Short-chain dehydrogenase</fullName>
    </submittedName>
</protein>
<dbReference type="RefSeq" id="WP_143529115.1">
    <property type="nucleotide sequence ID" value="NZ_AP019791.1"/>
</dbReference>
<gene>
    <name evidence="4" type="ORF">RxyAA322_30480</name>
</gene>
<evidence type="ECO:0000256" key="2">
    <source>
        <dbReference type="ARBA" id="ARBA00023002"/>
    </source>
</evidence>
<dbReference type="PANTHER" id="PTHR43669">
    <property type="entry name" value="5-KETO-D-GLUCONATE 5-REDUCTASE"/>
    <property type="match status" value="1"/>
</dbReference>
<sequence>MPEERLGFDLDGSVALVTGAANGLGAAIARALAAHGARVACADMDEEGARRVAQETEGRPVPMNVADPASVEEGVRAVIAGEGRIDILVNNAGVDYIRSAVDMSLEEWDRVQHTNLRGPWLLSRAVFPHMARRGTGQILNVSSTASKKGWANATAYCSSKHGIMGLTQALQAEGKEHGIKVMALVAGGMRTNFFRTLSPPPDPATLQPPENVARAALFMLCQPEESIVHELIITPVTETSYP</sequence>
<dbReference type="AlphaFoldDB" id="A0A510HMP1"/>
<dbReference type="Pfam" id="PF00106">
    <property type="entry name" value="adh_short"/>
    <property type="match status" value="1"/>
</dbReference>
<dbReference type="Gene3D" id="3.40.50.720">
    <property type="entry name" value="NAD(P)-binding Rossmann-like Domain"/>
    <property type="match status" value="1"/>
</dbReference>
<dbReference type="InterPro" id="IPR020904">
    <property type="entry name" value="Sc_DH/Rdtase_CS"/>
</dbReference>
<dbReference type="SUPFAM" id="SSF51735">
    <property type="entry name" value="NAD(P)-binding Rossmann-fold domains"/>
    <property type="match status" value="1"/>
</dbReference>
<dbReference type="CDD" id="cd05233">
    <property type="entry name" value="SDR_c"/>
    <property type="match status" value="1"/>
</dbReference>
<dbReference type="EMBL" id="AP019791">
    <property type="protein sequence ID" value="BBL81194.1"/>
    <property type="molecule type" value="Genomic_DNA"/>
</dbReference>
<dbReference type="Proteomes" id="UP000318065">
    <property type="component" value="Chromosome"/>
</dbReference>
<proteinExistence type="inferred from homology"/>
<evidence type="ECO:0000256" key="1">
    <source>
        <dbReference type="ARBA" id="ARBA00006484"/>
    </source>
</evidence>
<dbReference type="PRINTS" id="PR00080">
    <property type="entry name" value="SDRFAMILY"/>
</dbReference>
<name>A0A510HMP1_9ACTN</name>
<keyword evidence="2" id="KW-0560">Oxidoreductase</keyword>
<dbReference type="PROSITE" id="PS00061">
    <property type="entry name" value="ADH_SHORT"/>
    <property type="match status" value="1"/>
</dbReference>
<evidence type="ECO:0000256" key="3">
    <source>
        <dbReference type="RuleBase" id="RU000363"/>
    </source>
</evidence>
<dbReference type="PANTHER" id="PTHR43669:SF3">
    <property type="entry name" value="ALCOHOL DEHYDROGENASE, PUTATIVE (AFU_ORTHOLOGUE AFUA_3G03445)-RELATED"/>
    <property type="match status" value="1"/>
</dbReference>
<comment type="similarity">
    <text evidence="1 3">Belongs to the short-chain dehydrogenases/reductases (SDR) family.</text>
</comment>
<dbReference type="FunFam" id="3.40.50.720:FF:000084">
    <property type="entry name" value="Short-chain dehydrogenase reductase"/>
    <property type="match status" value="1"/>
</dbReference>
<keyword evidence="5" id="KW-1185">Reference proteome</keyword>
<evidence type="ECO:0000313" key="5">
    <source>
        <dbReference type="Proteomes" id="UP000318065"/>
    </source>
</evidence>
<accession>A0A510HMP1</accession>
<dbReference type="InterPro" id="IPR002347">
    <property type="entry name" value="SDR_fam"/>
</dbReference>
<dbReference type="OrthoDB" id="4150292at2"/>
<dbReference type="InterPro" id="IPR036291">
    <property type="entry name" value="NAD(P)-bd_dom_sf"/>
</dbReference>
<dbReference type="PRINTS" id="PR00081">
    <property type="entry name" value="GDHRDH"/>
</dbReference>
<dbReference type="GO" id="GO:0016491">
    <property type="term" value="F:oxidoreductase activity"/>
    <property type="evidence" value="ECO:0007669"/>
    <property type="project" value="UniProtKB-KW"/>
</dbReference>
<reference evidence="4" key="1">
    <citation type="journal article" date="2019" name="Microbiol. Resour. Announc.">
        <title>Complete Genome Sequence of Rubrobacter xylanophilus Strain AA3-22, Isolated from Arima Onsen in Japan.</title>
        <authorList>
            <person name="Tomariguchi N."/>
            <person name="Miyazaki K."/>
        </authorList>
    </citation>
    <scope>NUCLEOTIDE SEQUENCE [LARGE SCALE GENOMIC DNA]</scope>
    <source>
        <strain evidence="4">AA3-22</strain>
    </source>
</reference>